<feature type="transmembrane region" description="Helical" evidence="2">
    <location>
        <begin position="157"/>
        <end position="183"/>
    </location>
</feature>
<feature type="transmembrane region" description="Helical" evidence="2">
    <location>
        <begin position="82"/>
        <end position="100"/>
    </location>
</feature>
<keyword evidence="2" id="KW-1133">Transmembrane helix</keyword>
<feature type="transmembrane region" description="Helical" evidence="2">
    <location>
        <begin position="116"/>
        <end position="137"/>
    </location>
</feature>
<evidence type="ECO:0000259" key="3">
    <source>
        <dbReference type="Pfam" id="PF07331"/>
    </source>
</evidence>
<reference evidence="4" key="1">
    <citation type="submission" date="2020-11" db="EMBL/GenBank/DDBJ databases">
        <title>Sequencing the genomes of 1000 actinobacteria strains.</title>
        <authorList>
            <person name="Klenk H.-P."/>
        </authorList>
    </citation>
    <scope>NUCLEOTIDE SEQUENCE</scope>
    <source>
        <strain evidence="4">DSM 43175</strain>
    </source>
</reference>
<dbReference type="AlphaFoldDB" id="A0A931DQF2"/>
<name>A0A931DQF2_9ACTN</name>
<keyword evidence="2" id="KW-0812">Transmembrane</keyword>
<comment type="caution">
    <text evidence="4">The sequence shown here is derived from an EMBL/GenBank/DDBJ whole genome shotgun (WGS) entry which is preliminary data.</text>
</comment>
<gene>
    <name evidence="4" type="ORF">IW256_006961</name>
</gene>
<dbReference type="Proteomes" id="UP000614047">
    <property type="component" value="Unassembled WGS sequence"/>
</dbReference>
<evidence type="ECO:0000313" key="4">
    <source>
        <dbReference type="EMBL" id="MBG6092848.1"/>
    </source>
</evidence>
<dbReference type="InterPro" id="IPR009936">
    <property type="entry name" value="DUF1468"/>
</dbReference>
<feature type="transmembrane region" description="Helical" evidence="2">
    <location>
        <begin position="50"/>
        <end position="70"/>
    </location>
</feature>
<dbReference type="EMBL" id="JADOUA010000001">
    <property type="protein sequence ID" value="MBG6092848.1"/>
    <property type="molecule type" value="Genomic_DNA"/>
</dbReference>
<feature type="region of interest" description="Disordered" evidence="1">
    <location>
        <begin position="1"/>
        <end position="39"/>
    </location>
</feature>
<evidence type="ECO:0000313" key="5">
    <source>
        <dbReference type="Proteomes" id="UP000614047"/>
    </source>
</evidence>
<keyword evidence="2" id="KW-0472">Membrane</keyword>
<feature type="compositionally biased region" description="Basic and acidic residues" evidence="1">
    <location>
        <begin position="22"/>
        <end position="32"/>
    </location>
</feature>
<keyword evidence="5" id="KW-1185">Reference proteome</keyword>
<proteinExistence type="predicted"/>
<sequence length="189" mass="19676">MSPERSEPGEDAGDTEPSETAKPSEDAKHSETVEPSGPVGTPAYARVQNVVAALVPLVIGLVAAVMSWRLGVGSPAAPGPGLWPLLVGVAMVVAAALLAIRSRPRGDEEPFTRDSWTVAVAVASLLGYAFLFELVGFEVPTAALLVLWLKGLGRESWRVTVAVAATATAALYLLFITGLGVSLPHLIQL</sequence>
<organism evidence="4 5">
    <name type="scientific">Actinomadura viridis</name>
    <dbReference type="NCBI Taxonomy" id="58110"/>
    <lineage>
        <taxon>Bacteria</taxon>
        <taxon>Bacillati</taxon>
        <taxon>Actinomycetota</taxon>
        <taxon>Actinomycetes</taxon>
        <taxon>Streptosporangiales</taxon>
        <taxon>Thermomonosporaceae</taxon>
        <taxon>Actinomadura</taxon>
    </lineage>
</organism>
<feature type="domain" description="DUF1468" evidence="3">
    <location>
        <begin position="51"/>
        <end position="184"/>
    </location>
</feature>
<protein>
    <submittedName>
        <fullName evidence="4">Lysylphosphatidylglycerol synthetase-like protein (DUF2156 family)</fullName>
    </submittedName>
</protein>
<accession>A0A931DQF2</accession>
<dbReference type="RefSeq" id="WP_197014974.1">
    <property type="nucleotide sequence ID" value="NZ_BAABES010000009.1"/>
</dbReference>
<dbReference type="Pfam" id="PF07331">
    <property type="entry name" value="TctB"/>
    <property type="match status" value="1"/>
</dbReference>
<evidence type="ECO:0000256" key="2">
    <source>
        <dbReference type="SAM" id="Phobius"/>
    </source>
</evidence>
<evidence type="ECO:0000256" key="1">
    <source>
        <dbReference type="SAM" id="MobiDB-lite"/>
    </source>
</evidence>